<dbReference type="GO" id="GO:0006355">
    <property type="term" value="P:regulation of DNA-templated transcription"/>
    <property type="evidence" value="ECO:0007669"/>
    <property type="project" value="InterPro"/>
</dbReference>
<accession>A0A7W7HY38</accession>
<dbReference type="Proteomes" id="UP000578112">
    <property type="component" value="Unassembled WGS sequence"/>
</dbReference>
<dbReference type="PANTHER" id="PTHR35807">
    <property type="entry name" value="TRANSCRIPTIONAL REGULATOR REDD-RELATED"/>
    <property type="match status" value="1"/>
</dbReference>
<dbReference type="InterPro" id="IPR005158">
    <property type="entry name" value="BTAD"/>
</dbReference>
<dbReference type="Pfam" id="PF03704">
    <property type="entry name" value="BTAD"/>
    <property type="match status" value="1"/>
</dbReference>
<dbReference type="SUPFAM" id="SSF46894">
    <property type="entry name" value="C-terminal effector domain of the bipartite response regulators"/>
    <property type="match status" value="1"/>
</dbReference>
<name>A0A7W7HY38_9ACTN</name>
<evidence type="ECO:0000313" key="6">
    <source>
        <dbReference type="Proteomes" id="UP000578112"/>
    </source>
</evidence>
<evidence type="ECO:0000259" key="3">
    <source>
        <dbReference type="SMART" id="SM00862"/>
    </source>
</evidence>
<evidence type="ECO:0000313" key="5">
    <source>
        <dbReference type="EMBL" id="MBB4762895.1"/>
    </source>
</evidence>
<feature type="domain" description="OmpR/PhoB-type" evidence="3">
    <location>
        <begin position="20"/>
        <end position="96"/>
    </location>
</feature>
<evidence type="ECO:0000256" key="1">
    <source>
        <dbReference type="ARBA" id="ARBA00005820"/>
    </source>
</evidence>
<evidence type="ECO:0000259" key="4">
    <source>
        <dbReference type="SMART" id="SM01043"/>
    </source>
</evidence>
<sequence>MQGIRVRAYLLGDVRVIVNGRLVETPSRHGRDLIVYLLLHRETPTPRDVLIDTFWPRARPAAGRNRLHVLLAGVRKTLRAASADPVIERCGEAYRIARAAQVWTDTDEFERLCRAGRRAQAGADPAEATRHYEAAGMLFRGGFLPDRPYADWAAARRAALRAVALEAQSNLVLLYAGRGEYGAAATLARRILADDPCNEDVHRALMLCYARAGLRHLALLQYRQLVTTLWADLRVRPAAETTELYERLRRPERTLQPA</sequence>
<dbReference type="SMART" id="SM00862">
    <property type="entry name" value="Trans_reg_C"/>
    <property type="match status" value="1"/>
</dbReference>
<dbReference type="Gene3D" id="1.10.10.10">
    <property type="entry name" value="Winged helix-like DNA-binding domain superfamily/Winged helix DNA-binding domain"/>
    <property type="match status" value="1"/>
</dbReference>
<dbReference type="InterPro" id="IPR036388">
    <property type="entry name" value="WH-like_DNA-bd_sf"/>
</dbReference>
<dbReference type="Gene3D" id="1.25.40.10">
    <property type="entry name" value="Tetratricopeptide repeat domain"/>
    <property type="match status" value="1"/>
</dbReference>
<protein>
    <submittedName>
        <fullName evidence="5">DNA-binding SARP family transcriptional activator</fullName>
    </submittedName>
</protein>
<feature type="domain" description="Bacterial transcriptional activator" evidence="4">
    <location>
        <begin position="104"/>
        <end position="249"/>
    </location>
</feature>
<dbReference type="EMBL" id="JACHNH010000001">
    <property type="protein sequence ID" value="MBB4762895.1"/>
    <property type="molecule type" value="Genomic_DNA"/>
</dbReference>
<dbReference type="GO" id="GO:0000160">
    <property type="term" value="P:phosphorelay signal transduction system"/>
    <property type="evidence" value="ECO:0007669"/>
    <property type="project" value="InterPro"/>
</dbReference>
<dbReference type="GO" id="GO:0003677">
    <property type="term" value="F:DNA binding"/>
    <property type="evidence" value="ECO:0007669"/>
    <property type="project" value="UniProtKB-KW"/>
</dbReference>
<dbReference type="InterPro" id="IPR051677">
    <property type="entry name" value="AfsR-DnrI-RedD_regulator"/>
</dbReference>
<dbReference type="InterPro" id="IPR016032">
    <property type="entry name" value="Sig_transdc_resp-reg_C-effctor"/>
</dbReference>
<dbReference type="InterPro" id="IPR011990">
    <property type="entry name" value="TPR-like_helical_dom_sf"/>
</dbReference>
<dbReference type="AlphaFoldDB" id="A0A7W7HY38"/>
<gene>
    <name evidence="5" type="ORF">BJ971_003451</name>
</gene>
<dbReference type="SMART" id="SM01043">
    <property type="entry name" value="BTAD"/>
    <property type="match status" value="1"/>
</dbReference>
<dbReference type="RefSeq" id="WP_184994277.1">
    <property type="nucleotide sequence ID" value="NZ_BOMK01000004.1"/>
</dbReference>
<evidence type="ECO:0000256" key="2">
    <source>
        <dbReference type="ARBA" id="ARBA00023125"/>
    </source>
</evidence>
<comment type="caution">
    <text evidence="5">The sequence shown here is derived from an EMBL/GenBank/DDBJ whole genome shotgun (WGS) entry which is preliminary data.</text>
</comment>
<reference evidence="5 6" key="1">
    <citation type="submission" date="2020-08" db="EMBL/GenBank/DDBJ databases">
        <title>Sequencing the genomes of 1000 actinobacteria strains.</title>
        <authorList>
            <person name="Klenk H.-P."/>
        </authorList>
    </citation>
    <scope>NUCLEOTIDE SEQUENCE [LARGE SCALE GENOMIC DNA]</scope>
    <source>
        <strain evidence="5 6">DSM 43149</strain>
    </source>
</reference>
<keyword evidence="2 5" id="KW-0238">DNA-binding</keyword>
<dbReference type="SUPFAM" id="SSF48452">
    <property type="entry name" value="TPR-like"/>
    <property type="match status" value="1"/>
</dbReference>
<dbReference type="InterPro" id="IPR001867">
    <property type="entry name" value="OmpR/PhoB-type_DNA-bd"/>
</dbReference>
<comment type="similarity">
    <text evidence="1">Belongs to the AfsR/DnrI/RedD regulatory family.</text>
</comment>
<keyword evidence="6" id="KW-1185">Reference proteome</keyword>
<proteinExistence type="inferred from homology"/>
<organism evidence="5 6">
    <name type="scientific">Actinoplanes digitatis</name>
    <dbReference type="NCBI Taxonomy" id="1868"/>
    <lineage>
        <taxon>Bacteria</taxon>
        <taxon>Bacillati</taxon>
        <taxon>Actinomycetota</taxon>
        <taxon>Actinomycetes</taxon>
        <taxon>Micromonosporales</taxon>
        <taxon>Micromonosporaceae</taxon>
        <taxon>Actinoplanes</taxon>
    </lineage>
</organism>